<dbReference type="InterPro" id="IPR002498">
    <property type="entry name" value="PInositol-4-P-4/5-kinase_core"/>
</dbReference>
<keyword evidence="1" id="KW-0067">ATP-binding</keyword>
<reference evidence="3 4" key="1">
    <citation type="submission" date="2011-02" db="EMBL/GenBank/DDBJ databases">
        <title>The Genome Sequence of Sphaeroforma arctica JP610.</title>
        <authorList>
            <consortium name="The Broad Institute Genome Sequencing Platform"/>
            <person name="Russ C."/>
            <person name="Cuomo C."/>
            <person name="Young S.K."/>
            <person name="Zeng Q."/>
            <person name="Gargeya S."/>
            <person name="Alvarado L."/>
            <person name="Berlin A."/>
            <person name="Chapman S.B."/>
            <person name="Chen Z."/>
            <person name="Freedman E."/>
            <person name="Gellesch M."/>
            <person name="Goldberg J."/>
            <person name="Griggs A."/>
            <person name="Gujja S."/>
            <person name="Heilman E."/>
            <person name="Heiman D."/>
            <person name="Howarth C."/>
            <person name="Mehta T."/>
            <person name="Neiman D."/>
            <person name="Pearson M."/>
            <person name="Roberts A."/>
            <person name="Saif S."/>
            <person name="Shea T."/>
            <person name="Shenoy N."/>
            <person name="Sisk P."/>
            <person name="Stolte C."/>
            <person name="Sykes S."/>
            <person name="White J."/>
            <person name="Yandava C."/>
            <person name="Burger G."/>
            <person name="Gray M.W."/>
            <person name="Holland P.W.H."/>
            <person name="King N."/>
            <person name="Lang F.B.F."/>
            <person name="Roger A.J."/>
            <person name="Ruiz-Trillo I."/>
            <person name="Haas B."/>
            <person name="Nusbaum C."/>
            <person name="Birren B."/>
        </authorList>
    </citation>
    <scope>NUCLEOTIDE SEQUENCE [LARGE SCALE GENOMIC DNA]</scope>
    <source>
        <strain evidence="3 4">JP610</strain>
    </source>
</reference>
<dbReference type="EMBL" id="KQ245771">
    <property type="protein sequence ID" value="KNC73323.1"/>
    <property type="molecule type" value="Genomic_DNA"/>
</dbReference>
<evidence type="ECO:0000256" key="1">
    <source>
        <dbReference type="PROSITE-ProRule" id="PRU00781"/>
    </source>
</evidence>
<evidence type="ECO:0000313" key="3">
    <source>
        <dbReference type="EMBL" id="KNC73323.1"/>
    </source>
</evidence>
<dbReference type="PANTHER" id="PTHR23086:SF101">
    <property type="entry name" value="LP03320P-RELATED"/>
    <property type="match status" value="1"/>
</dbReference>
<protein>
    <recommendedName>
        <fullName evidence="2">PIPK domain-containing protein</fullName>
    </recommendedName>
</protein>
<dbReference type="GO" id="GO:0005524">
    <property type="term" value="F:ATP binding"/>
    <property type="evidence" value="ECO:0007669"/>
    <property type="project" value="UniProtKB-UniRule"/>
</dbReference>
<dbReference type="RefSeq" id="XP_014147225.1">
    <property type="nucleotide sequence ID" value="XM_014291750.1"/>
</dbReference>
<keyword evidence="4" id="KW-1185">Reference proteome</keyword>
<dbReference type="PANTHER" id="PTHR23086">
    <property type="entry name" value="PHOSPHATIDYLINOSITOL-4-PHOSPHATE 5-KINASE"/>
    <property type="match status" value="1"/>
</dbReference>
<dbReference type="SMART" id="SM00330">
    <property type="entry name" value="PIPKc"/>
    <property type="match status" value="1"/>
</dbReference>
<organism evidence="3 4">
    <name type="scientific">Sphaeroforma arctica JP610</name>
    <dbReference type="NCBI Taxonomy" id="667725"/>
    <lineage>
        <taxon>Eukaryota</taxon>
        <taxon>Ichthyosporea</taxon>
        <taxon>Ichthyophonida</taxon>
        <taxon>Sphaeroforma</taxon>
    </lineage>
</organism>
<dbReference type="eggNOG" id="KOG0229">
    <property type="taxonomic scope" value="Eukaryota"/>
</dbReference>
<feature type="domain" description="PIPK" evidence="2">
    <location>
        <begin position="1"/>
        <end position="140"/>
    </location>
</feature>
<evidence type="ECO:0000313" key="4">
    <source>
        <dbReference type="Proteomes" id="UP000054560"/>
    </source>
</evidence>
<dbReference type="GeneID" id="25914622"/>
<dbReference type="Pfam" id="PF01504">
    <property type="entry name" value="PIP5K"/>
    <property type="match status" value="1"/>
</dbReference>
<keyword evidence="1" id="KW-0418">Kinase</keyword>
<gene>
    <name evidence="3" type="ORF">SARC_14118</name>
</gene>
<dbReference type="OrthoDB" id="70770at2759"/>
<proteinExistence type="predicted"/>
<dbReference type="Gene3D" id="3.30.800.10">
    <property type="entry name" value="Phosphatidylinositol Phosphate Kinase II Beta"/>
    <property type="match status" value="1"/>
</dbReference>
<dbReference type="InterPro" id="IPR027484">
    <property type="entry name" value="PInositol-4-P-5-kinase_N"/>
</dbReference>
<dbReference type="Proteomes" id="UP000054560">
    <property type="component" value="Unassembled WGS sequence"/>
</dbReference>
<dbReference type="InterPro" id="IPR023610">
    <property type="entry name" value="PInositol-4/5-P-5/4-kinase"/>
</dbReference>
<keyword evidence="1" id="KW-0808">Transferase</keyword>
<dbReference type="GO" id="GO:0016308">
    <property type="term" value="F:1-phosphatidylinositol-4-phosphate 5-kinase activity"/>
    <property type="evidence" value="ECO:0007669"/>
    <property type="project" value="TreeGrafter"/>
</dbReference>
<dbReference type="SUPFAM" id="SSF56104">
    <property type="entry name" value="SAICAR synthase-like"/>
    <property type="match status" value="1"/>
</dbReference>
<name>A0A0L0FB50_9EUKA</name>
<dbReference type="STRING" id="667725.A0A0L0FB50"/>
<dbReference type="AlphaFoldDB" id="A0A0L0FB50"/>
<keyword evidence="1" id="KW-0547">Nucleotide-binding</keyword>
<accession>A0A0L0FB50</accession>
<sequence>MSGIQFGLGVAIGSITPKEQKDILMKDFKEVQSTWCPRNGTQFTPAHSQPDFSFITYAPKAFRYFRDAYGIKPADFLLSLCTSPLQELSNPGASGSLFYLSPDDNFIIKTVSHSETTALTKMLPGYFLVRQLCDIVTITP</sequence>
<dbReference type="GO" id="GO:0005886">
    <property type="term" value="C:plasma membrane"/>
    <property type="evidence" value="ECO:0007669"/>
    <property type="project" value="TreeGrafter"/>
</dbReference>
<evidence type="ECO:0000259" key="2">
    <source>
        <dbReference type="PROSITE" id="PS51455"/>
    </source>
</evidence>
<dbReference type="PROSITE" id="PS51455">
    <property type="entry name" value="PIPK"/>
    <property type="match status" value="1"/>
</dbReference>
<dbReference type="GO" id="GO:0046854">
    <property type="term" value="P:phosphatidylinositol phosphate biosynthetic process"/>
    <property type="evidence" value="ECO:0007669"/>
    <property type="project" value="TreeGrafter"/>
</dbReference>